<dbReference type="Proteomes" id="UP000182692">
    <property type="component" value="Unassembled WGS sequence"/>
</dbReference>
<dbReference type="Gene3D" id="1.20.120.450">
    <property type="entry name" value="dinb family like domain"/>
    <property type="match status" value="1"/>
</dbReference>
<name>A0A1I5PRM5_9GAMM</name>
<evidence type="ECO:0000259" key="1">
    <source>
        <dbReference type="Pfam" id="PF12867"/>
    </source>
</evidence>
<gene>
    <name evidence="2" type="ORF">SAMN03084138_02015</name>
</gene>
<dbReference type="InterPro" id="IPR034660">
    <property type="entry name" value="DinB/YfiT-like"/>
</dbReference>
<organism evidence="2 3">
    <name type="scientific">Enterovibrio norvegicus DSM 15893</name>
    <dbReference type="NCBI Taxonomy" id="1121869"/>
    <lineage>
        <taxon>Bacteria</taxon>
        <taxon>Pseudomonadati</taxon>
        <taxon>Pseudomonadota</taxon>
        <taxon>Gammaproteobacteria</taxon>
        <taxon>Vibrionales</taxon>
        <taxon>Vibrionaceae</taxon>
        <taxon>Enterovibrio</taxon>
    </lineage>
</organism>
<accession>A0A1I5PRM5</accession>
<dbReference type="STRING" id="1121869.SAMN03084138_02015"/>
<feature type="domain" description="DinB-like" evidence="1">
    <location>
        <begin position="28"/>
        <end position="155"/>
    </location>
</feature>
<dbReference type="PANTHER" id="PTHR39473:SF1">
    <property type="entry name" value="DINB-LIKE DOMAIN-CONTAINING PROTEIN"/>
    <property type="match status" value="1"/>
</dbReference>
<sequence>MLAKEAASTHDDHTLPAEVEGNFDVANQAQNLLSLMNDEQYQFVAAPYLQSSIGQHMRHILDVYRALMAWPDNDFIDYDARRRAHPVETDFTIAQAEWQVINEWLASVTPTSINMALRVNGEVSLTHHAPSVTASTLGRELAFVASHAVHHFALIRVSLSAQGIETDTSFGLAPATATFCREGN</sequence>
<dbReference type="Pfam" id="PF12867">
    <property type="entry name" value="DinB_2"/>
    <property type="match status" value="1"/>
</dbReference>
<dbReference type="EMBL" id="FOWR01000013">
    <property type="protein sequence ID" value="SFP36645.1"/>
    <property type="molecule type" value="Genomic_DNA"/>
</dbReference>
<dbReference type="GeneID" id="35870189"/>
<evidence type="ECO:0000313" key="3">
    <source>
        <dbReference type="Proteomes" id="UP000182692"/>
    </source>
</evidence>
<dbReference type="AlphaFoldDB" id="A0A1I5PRM5"/>
<dbReference type="OrthoDB" id="1162179at2"/>
<protein>
    <submittedName>
        <fullName evidence="2">DinB superfamily protein</fullName>
    </submittedName>
</protein>
<dbReference type="RefSeq" id="WP_017010465.1">
    <property type="nucleotide sequence ID" value="NZ_FOWR01000013.1"/>
</dbReference>
<dbReference type="SUPFAM" id="SSF109854">
    <property type="entry name" value="DinB/YfiT-like putative metalloenzymes"/>
    <property type="match status" value="1"/>
</dbReference>
<proteinExistence type="predicted"/>
<reference evidence="2 3" key="1">
    <citation type="submission" date="2016-10" db="EMBL/GenBank/DDBJ databases">
        <authorList>
            <person name="de Groot N.N."/>
        </authorList>
    </citation>
    <scope>NUCLEOTIDE SEQUENCE [LARGE SCALE GENOMIC DNA]</scope>
    <source>
        <strain evidence="2 3">DSM 15893</strain>
    </source>
</reference>
<evidence type="ECO:0000313" key="2">
    <source>
        <dbReference type="EMBL" id="SFP36645.1"/>
    </source>
</evidence>
<dbReference type="InterPro" id="IPR024775">
    <property type="entry name" value="DinB-like"/>
</dbReference>
<dbReference type="PANTHER" id="PTHR39473">
    <property type="match status" value="1"/>
</dbReference>